<dbReference type="GO" id="GO:0000398">
    <property type="term" value="P:mRNA splicing, via spliceosome"/>
    <property type="evidence" value="ECO:0007669"/>
    <property type="project" value="TreeGrafter"/>
</dbReference>
<dbReference type="GO" id="GO:0070274">
    <property type="term" value="C:RES complex"/>
    <property type="evidence" value="ECO:0007669"/>
    <property type="project" value="TreeGrafter"/>
</dbReference>
<evidence type="ECO:0000313" key="4">
    <source>
        <dbReference type="EMBL" id="CAD7225200.1"/>
    </source>
</evidence>
<dbReference type="PANTHER" id="PTHR31809:SF0">
    <property type="entry name" value="BUD13 HOMOLOG"/>
    <property type="match status" value="1"/>
</dbReference>
<feature type="compositionally biased region" description="Basic and acidic residues" evidence="3">
    <location>
        <begin position="528"/>
        <end position="542"/>
    </location>
</feature>
<protein>
    <recommendedName>
        <fullName evidence="2">BUD13 homolog</fullName>
    </recommendedName>
</protein>
<feature type="compositionally biased region" description="Basic and acidic residues" evidence="3">
    <location>
        <begin position="374"/>
        <end position="396"/>
    </location>
</feature>
<feature type="compositionally biased region" description="Basic and acidic residues" evidence="3">
    <location>
        <begin position="142"/>
        <end position="153"/>
    </location>
</feature>
<comment type="similarity">
    <text evidence="1">Belongs to the CWC26 family.</text>
</comment>
<feature type="region of interest" description="Disordered" evidence="3">
    <location>
        <begin position="18"/>
        <end position="44"/>
    </location>
</feature>
<gene>
    <name evidence="4" type="ORF">CTOB1V02_LOCUS3146</name>
</gene>
<evidence type="ECO:0000256" key="2">
    <source>
        <dbReference type="ARBA" id="ARBA00014454"/>
    </source>
</evidence>
<evidence type="ECO:0000256" key="3">
    <source>
        <dbReference type="SAM" id="MobiDB-lite"/>
    </source>
</evidence>
<feature type="compositionally biased region" description="Basic residues" evidence="3">
    <location>
        <begin position="22"/>
        <end position="36"/>
    </location>
</feature>
<evidence type="ECO:0000256" key="1">
    <source>
        <dbReference type="ARBA" id="ARBA00011069"/>
    </source>
</evidence>
<organism evidence="4">
    <name type="scientific">Cyprideis torosa</name>
    <dbReference type="NCBI Taxonomy" id="163714"/>
    <lineage>
        <taxon>Eukaryota</taxon>
        <taxon>Metazoa</taxon>
        <taxon>Ecdysozoa</taxon>
        <taxon>Arthropoda</taxon>
        <taxon>Crustacea</taxon>
        <taxon>Oligostraca</taxon>
        <taxon>Ostracoda</taxon>
        <taxon>Podocopa</taxon>
        <taxon>Podocopida</taxon>
        <taxon>Cytherocopina</taxon>
        <taxon>Cytheroidea</taxon>
        <taxon>Cytherideidae</taxon>
        <taxon>Cyprideis</taxon>
    </lineage>
</organism>
<feature type="compositionally biased region" description="Polar residues" evidence="3">
    <location>
        <begin position="128"/>
        <end position="137"/>
    </location>
</feature>
<feature type="compositionally biased region" description="Basic and acidic residues" evidence="3">
    <location>
        <begin position="449"/>
        <end position="472"/>
    </location>
</feature>
<dbReference type="PANTHER" id="PTHR31809">
    <property type="entry name" value="BUD13 HOMOLOG"/>
    <property type="match status" value="1"/>
</dbReference>
<dbReference type="EMBL" id="OB660521">
    <property type="protein sequence ID" value="CAD7225200.1"/>
    <property type="molecule type" value="Genomic_DNA"/>
</dbReference>
<reference evidence="4" key="1">
    <citation type="submission" date="2020-11" db="EMBL/GenBank/DDBJ databases">
        <authorList>
            <person name="Tran Van P."/>
        </authorList>
    </citation>
    <scope>NUCLEOTIDE SEQUENCE</scope>
</reference>
<name>A0A7R8W9R5_9CRUS</name>
<feature type="region of interest" description="Disordered" evidence="3">
    <location>
        <begin position="516"/>
        <end position="563"/>
    </location>
</feature>
<feature type="compositionally biased region" description="Basic and acidic residues" evidence="3">
    <location>
        <begin position="415"/>
        <end position="435"/>
    </location>
</feature>
<dbReference type="InterPro" id="IPR051112">
    <property type="entry name" value="CWC26_splicing_factor"/>
</dbReference>
<dbReference type="AlphaFoldDB" id="A0A7R8W9R5"/>
<feature type="region of interest" description="Disordered" evidence="3">
    <location>
        <begin position="128"/>
        <end position="478"/>
    </location>
</feature>
<accession>A0A7R8W9R5</accession>
<dbReference type="GO" id="GO:0003723">
    <property type="term" value="F:RNA binding"/>
    <property type="evidence" value="ECO:0007669"/>
    <property type="project" value="TreeGrafter"/>
</dbReference>
<proteinExistence type="inferred from homology"/>
<dbReference type="GO" id="GO:0005684">
    <property type="term" value="C:U2-type spliceosomal complex"/>
    <property type="evidence" value="ECO:0007669"/>
    <property type="project" value="TreeGrafter"/>
</dbReference>
<dbReference type="OrthoDB" id="6022at2759"/>
<sequence>MSKAVGIVSQKDYLKKYLNREPKKKKKKDKDKKRVGQRPTIGNTKILDDDIDINALGDDGDHHFETAEDLPTVAEFIDETGAAGPKSVPLPGGTSWKTVSEFQDTIASLSQMKSSKGSWTALSISKTAASVTSNATPWNKMKKSDSEREKCVQDRNSALSLSKQRKMHDFDAPSTSRQNRDSDASPPRQRKRHDSDASPPRQRKRHDSDASPPRQTERHDPDASPPRQRKRHDSDASPSRQRKRHDSDASPPRQRKRHDSDASPSRQRKRHDSDASPPRQRKRHDYDASPPRQRKRHDSDASPTRQRKRHDSDASPTRQRKRHDSDASPPRQRKRHDSDASPPRQRKRHDSDASPTRQRKRHDSDASSTLRQSKRYDSHKLPSRHESRNESEKGEKSSTLSGKRSGLQDAASLRQELEERKKKEKEAFSKLDDSMTGKGAAAVIRQKKKTEEELFEEEQKARRKKEREEKYSRWGKGVKQLEEERTRLQQQLNVMNQPLNRYAPDEDFDKEMKDAEREGDPMLKYIQKKKEKDVRGDGEIVAKPKYKGPPPPPNRFKIPPGYRWDGVDRSNGYEKQYFDRINQRKATENEAYKWSVEDM</sequence>
<dbReference type="Pfam" id="PF09736">
    <property type="entry name" value="Bud13"/>
    <property type="match status" value="1"/>
</dbReference>
<dbReference type="InterPro" id="IPR018609">
    <property type="entry name" value="Bud13"/>
</dbReference>